<evidence type="ECO:0000256" key="1">
    <source>
        <dbReference type="SAM" id="MobiDB-lite"/>
    </source>
</evidence>
<name>A0ABS4LNP8_9ACTN</name>
<protein>
    <submittedName>
        <fullName evidence="2">Uncharacterized protein</fullName>
    </submittedName>
</protein>
<organism evidence="2 3">
    <name type="scientific">Streptomyces griseochromogenes</name>
    <dbReference type="NCBI Taxonomy" id="68214"/>
    <lineage>
        <taxon>Bacteria</taxon>
        <taxon>Bacillati</taxon>
        <taxon>Actinomycetota</taxon>
        <taxon>Actinomycetes</taxon>
        <taxon>Kitasatosporales</taxon>
        <taxon>Streptomycetaceae</taxon>
        <taxon>Streptomyces</taxon>
    </lineage>
</organism>
<dbReference type="EMBL" id="JAGGLP010000003">
    <property type="protein sequence ID" value="MBP2049026.1"/>
    <property type="molecule type" value="Genomic_DNA"/>
</dbReference>
<evidence type="ECO:0000313" key="3">
    <source>
        <dbReference type="Proteomes" id="UP001519309"/>
    </source>
</evidence>
<feature type="region of interest" description="Disordered" evidence="1">
    <location>
        <begin position="19"/>
        <end position="41"/>
    </location>
</feature>
<comment type="caution">
    <text evidence="2">The sequence shown here is derived from an EMBL/GenBank/DDBJ whole genome shotgun (WGS) entry which is preliminary data.</text>
</comment>
<keyword evidence="3" id="KW-1185">Reference proteome</keyword>
<reference evidence="2 3" key="1">
    <citation type="submission" date="2021-03" db="EMBL/GenBank/DDBJ databases">
        <title>Genomic Encyclopedia of Type Strains, Phase IV (KMG-IV): sequencing the most valuable type-strain genomes for metagenomic binning, comparative biology and taxonomic classification.</title>
        <authorList>
            <person name="Goeker M."/>
        </authorList>
    </citation>
    <scope>NUCLEOTIDE SEQUENCE [LARGE SCALE GENOMIC DNA]</scope>
    <source>
        <strain evidence="2 3">DSM 40499</strain>
    </source>
</reference>
<proteinExistence type="predicted"/>
<gene>
    <name evidence="2" type="ORF">J2Z21_001951</name>
</gene>
<sequence>MITVAPGMRLPQRLAAQSYPGQQYQEGGQAVEQKSGSGYLL</sequence>
<dbReference type="Proteomes" id="UP001519309">
    <property type="component" value="Unassembled WGS sequence"/>
</dbReference>
<accession>A0ABS4LNP8</accession>
<evidence type="ECO:0000313" key="2">
    <source>
        <dbReference type="EMBL" id="MBP2049026.1"/>
    </source>
</evidence>
<dbReference type="RefSeq" id="WP_257785113.1">
    <property type="nucleotide sequence ID" value="NZ_CP016279.1"/>
</dbReference>